<keyword evidence="2" id="KW-1185">Reference proteome</keyword>
<evidence type="ECO:0000313" key="3">
    <source>
        <dbReference type="WBParaSite" id="nRc.2.0.1.t28522-RA"/>
    </source>
</evidence>
<proteinExistence type="predicted"/>
<accession>A0A915JQY0</accession>
<evidence type="ECO:0000313" key="2">
    <source>
        <dbReference type="Proteomes" id="UP000887565"/>
    </source>
</evidence>
<reference evidence="3" key="1">
    <citation type="submission" date="2022-11" db="UniProtKB">
        <authorList>
            <consortium name="WormBaseParasite"/>
        </authorList>
    </citation>
    <scope>IDENTIFICATION</scope>
</reference>
<dbReference type="Proteomes" id="UP000887565">
    <property type="component" value="Unplaced"/>
</dbReference>
<evidence type="ECO:0000256" key="1">
    <source>
        <dbReference type="SAM" id="SignalP"/>
    </source>
</evidence>
<sequence length="90" mass="10423">MVTMLWVCEMVILIEYLENGATINVQLKFVTRKTAQKHFTVDHYCNAIMPDPALPQVYNPCWEVHPHPTHSPDYSPTELKENAINAVKNW</sequence>
<name>A0A915JQY0_ROMCU</name>
<dbReference type="AlphaFoldDB" id="A0A915JQY0"/>
<feature type="signal peptide" evidence="1">
    <location>
        <begin position="1"/>
        <end position="22"/>
    </location>
</feature>
<dbReference type="WBParaSite" id="nRc.2.0.1.t28522-RA">
    <property type="protein sequence ID" value="nRc.2.0.1.t28522-RA"/>
    <property type="gene ID" value="nRc.2.0.1.g28522"/>
</dbReference>
<keyword evidence="1" id="KW-0732">Signal</keyword>
<feature type="chain" id="PRO_5037908711" evidence="1">
    <location>
        <begin position="23"/>
        <end position="90"/>
    </location>
</feature>
<organism evidence="2 3">
    <name type="scientific">Romanomermis culicivorax</name>
    <name type="common">Nematode worm</name>
    <dbReference type="NCBI Taxonomy" id="13658"/>
    <lineage>
        <taxon>Eukaryota</taxon>
        <taxon>Metazoa</taxon>
        <taxon>Ecdysozoa</taxon>
        <taxon>Nematoda</taxon>
        <taxon>Enoplea</taxon>
        <taxon>Dorylaimia</taxon>
        <taxon>Mermithida</taxon>
        <taxon>Mermithoidea</taxon>
        <taxon>Mermithidae</taxon>
        <taxon>Romanomermis</taxon>
    </lineage>
</organism>
<protein>
    <submittedName>
        <fullName evidence="3">Uncharacterized protein</fullName>
    </submittedName>
</protein>